<proteinExistence type="predicted"/>
<evidence type="ECO:0000313" key="1">
    <source>
        <dbReference type="EMBL" id="SEI17981.1"/>
    </source>
</evidence>
<sequence length="61" mass="6627">MQSDQTQLLALLEIRGLLADYLGSDVEAPMNVLVAAHLAYAPHNEAEGRSTAAIFRRSMQA</sequence>
<dbReference type="EMBL" id="LT629972">
    <property type="protein sequence ID" value="SEI17981.1"/>
    <property type="molecule type" value="Genomic_DNA"/>
</dbReference>
<dbReference type="Proteomes" id="UP000182272">
    <property type="component" value="Chromosome I"/>
</dbReference>
<accession>A0A1H6NUU9</accession>
<dbReference type="AlphaFoldDB" id="A0A1H6NUU9"/>
<dbReference type="RefSeq" id="WP_019362270.1">
    <property type="nucleotide sequence ID" value="NZ_LT629972.1"/>
</dbReference>
<name>A0A1H6NUU9_9PSED</name>
<gene>
    <name evidence="1" type="ORF">SAMN05216581_3500</name>
</gene>
<organism evidence="1 2">
    <name type="scientific">Pseudomonas asplenii</name>
    <dbReference type="NCBI Taxonomy" id="53407"/>
    <lineage>
        <taxon>Bacteria</taxon>
        <taxon>Pseudomonadati</taxon>
        <taxon>Pseudomonadota</taxon>
        <taxon>Gammaproteobacteria</taxon>
        <taxon>Pseudomonadales</taxon>
        <taxon>Pseudomonadaceae</taxon>
        <taxon>Pseudomonas</taxon>
    </lineage>
</organism>
<evidence type="ECO:0000313" key="2">
    <source>
        <dbReference type="Proteomes" id="UP000182272"/>
    </source>
</evidence>
<reference evidence="1 2" key="1">
    <citation type="submission" date="2016-10" db="EMBL/GenBank/DDBJ databases">
        <authorList>
            <person name="de Groot N.N."/>
        </authorList>
    </citation>
    <scope>NUCLEOTIDE SEQUENCE [LARGE SCALE GENOMIC DNA]</scope>
    <source>
        <strain evidence="1 2">LMG 2158</strain>
    </source>
</reference>
<protein>
    <submittedName>
        <fullName evidence="1">Uncharacterized protein</fullName>
    </submittedName>
</protein>